<gene>
    <name evidence="5" type="primary">pol</name>
    <name evidence="5" type="ORF">T12_13187</name>
</gene>
<keyword evidence="1" id="KW-0863">Zinc-finger</keyword>
<dbReference type="InterPro" id="IPR013087">
    <property type="entry name" value="Znf_C2H2_type"/>
</dbReference>
<accession>A0A0V0ZK53</accession>
<dbReference type="Proteomes" id="UP000054783">
    <property type="component" value="Unassembled WGS sequence"/>
</dbReference>
<comment type="caution">
    <text evidence="5">The sequence shown here is derived from an EMBL/GenBank/DDBJ whole genome shotgun (WGS) entry which is preliminary data.</text>
</comment>
<organism evidence="5 6">
    <name type="scientific">Trichinella patagoniensis</name>
    <dbReference type="NCBI Taxonomy" id="990121"/>
    <lineage>
        <taxon>Eukaryota</taxon>
        <taxon>Metazoa</taxon>
        <taxon>Ecdysozoa</taxon>
        <taxon>Nematoda</taxon>
        <taxon>Enoplea</taxon>
        <taxon>Dorylaimia</taxon>
        <taxon>Trichinellida</taxon>
        <taxon>Trichinellidae</taxon>
        <taxon>Trichinella</taxon>
    </lineage>
</organism>
<feature type="region of interest" description="Disordered" evidence="2">
    <location>
        <begin position="450"/>
        <end position="473"/>
    </location>
</feature>
<dbReference type="InterPro" id="IPR043502">
    <property type="entry name" value="DNA/RNA_pol_sf"/>
</dbReference>
<feature type="compositionally biased region" description="Polar residues" evidence="2">
    <location>
        <begin position="311"/>
        <end position="324"/>
    </location>
</feature>
<feature type="region of interest" description="Disordered" evidence="2">
    <location>
        <begin position="163"/>
        <end position="212"/>
    </location>
</feature>
<evidence type="ECO:0000256" key="2">
    <source>
        <dbReference type="SAM" id="MobiDB-lite"/>
    </source>
</evidence>
<dbReference type="CDD" id="cd01650">
    <property type="entry name" value="RT_nLTR_like"/>
    <property type="match status" value="1"/>
</dbReference>
<proteinExistence type="predicted"/>
<feature type="domain" description="C2H2-type" evidence="3">
    <location>
        <begin position="216"/>
        <end position="239"/>
    </location>
</feature>
<dbReference type="Pfam" id="PF00078">
    <property type="entry name" value="RVT_1"/>
    <property type="match status" value="1"/>
</dbReference>
<evidence type="ECO:0000313" key="5">
    <source>
        <dbReference type="EMBL" id="KRY12618.1"/>
    </source>
</evidence>
<dbReference type="PROSITE" id="PS50878">
    <property type="entry name" value="RT_POL"/>
    <property type="match status" value="1"/>
</dbReference>
<evidence type="ECO:0000313" key="6">
    <source>
        <dbReference type="Proteomes" id="UP000054783"/>
    </source>
</evidence>
<dbReference type="PROSITE" id="PS00028">
    <property type="entry name" value="ZINC_FINGER_C2H2_1"/>
    <property type="match status" value="1"/>
</dbReference>
<dbReference type="Gene3D" id="3.30.70.270">
    <property type="match status" value="1"/>
</dbReference>
<evidence type="ECO:0000256" key="1">
    <source>
        <dbReference type="PROSITE-ProRule" id="PRU00042"/>
    </source>
</evidence>
<dbReference type="PANTHER" id="PTHR19446">
    <property type="entry name" value="REVERSE TRANSCRIPTASES"/>
    <property type="match status" value="1"/>
</dbReference>
<feature type="region of interest" description="Disordered" evidence="2">
    <location>
        <begin position="311"/>
        <end position="346"/>
    </location>
</feature>
<dbReference type="GO" id="GO:0008270">
    <property type="term" value="F:zinc ion binding"/>
    <property type="evidence" value="ECO:0007669"/>
    <property type="project" value="UniProtKB-KW"/>
</dbReference>
<dbReference type="InterPro" id="IPR000477">
    <property type="entry name" value="RT_dom"/>
</dbReference>
<dbReference type="PROSITE" id="PS50157">
    <property type="entry name" value="ZINC_FINGER_C2H2_2"/>
    <property type="match status" value="1"/>
</dbReference>
<dbReference type="SMART" id="SM00355">
    <property type="entry name" value="ZnF_C2H2"/>
    <property type="match status" value="2"/>
</dbReference>
<dbReference type="EMBL" id="JYDQ01000160">
    <property type="protein sequence ID" value="KRY12618.1"/>
    <property type="molecule type" value="Genomic_DNA"/>
</dbReference>
<name>A0A0V0ZK53_9BILA</name>
<feature type="domain" description="Reverse transcriptase" evidence="4">
    <location>
        <begin position="588"/>
        <end position="870"/>
    </location>
</feature>
<dbReference type="OrthoDB" id="5920023at2759"/>
<feature type="compositionally biased region" description="Polar residues" evidence="2">
    <location>
        <begin position="175"/>
        <end position="191"/>
    </location>
</feature>
<protein>
    <submittedName>
        <fullName evidence="5">Retrovirus-related Pol polyprotein from type-2 retrotransposable element R2DM</fullName>
    </submittedName>
</protein>
<dbReference type="SUPFAM" id="SSF56672">
    <property type="entry name" value="DNA/RNA polymerases"/>
    <property type="match status" value="1"/>
</dbReference>
<reference evidence="5 6" key="1">
    <citation type="submission" date="2015-01" db="EMBL/GenBank/DDBJ databases">
        <title>Evolution of Trichinella species and genotypes.</title>
        <authorList>
            <person name="Korhonen P.K."/>
            <person name="Edoardo P."/>
            <person name="Giuseppe L.R."/>
            <person name="Gasser R.B."/>
        </authorList>
    </citation>
    <scope>NUCLEOTIDE SEQUENCE [LARGE SCALE GENOMIC DNA]</scope>
    <source>
        <strain evidence="5">ISS2496</strain>
    </source>
</reference>
<dbReference type="STRING" id="990121.A0A0V0ZK53"/>
<keyword evidence="1" id="KW-0862">Zinc</keyword>
<keyword evidence="6" id="KW-1185">Reference proteome</keyword>
<evidence type="ECO:0000259" key="3">
    <source>
        <dbReference type="PROSITE" id="PS50157"/>
    </source>
</evidence>
<sequence length="1573" mass="173923">MKHGLHLELHCSICTKMFPSIYSVACHYSRCAKTLRNPGNPEIPSGSHLNDLHSNELAVGNSGMETRSSIKRTTAVDSCLMAPLFNSSTVDRTDARLVSVTIDDRREKLTAVSAPLKNGVTCQSSFETLMDSAPVVPNSCEISEIKEMPPARINMRLRSRKACRNIPEPPRLPRTSPTASESHEGSQSCPGSSAASTSSPRTPSSRPASTITQGTHVCSVCSRVFNSFPGLRLHEKRAHPATFAASSQKSIKHLWTIDHLREVKEVEEMLAANNSRSVKALAEALSRKWSEDISMDMAKYLRKKLRAVDLNSAQPTNTAPTDGVNSPREGPENTTEEGESLNNGSQVVGTEIMGTERSLECDSCQTHSMNADPSNPCPQHPDVLLSEQGLDRDQGGALRKHLEDGLASCNSELEGLLNFIVNKVLNSGIEDRNKHVDAAISVLIELLCEPKSHQPPPPRKKRTREEPKNRRQKIRSKYAQMQTLFKRDPKKVAAHLIKNQPLCNVSCPIDAAESALRQRLSQRPDVDAAPCTPKCPQNSKNILDPIFPEEVTLHLQKMKIHTSAGPDGIKVSHLRSCDPVCLAKAFNLFLLARHIPQQLKDCRTTLIPKTDNPRPDAEDYRPITVASCLYRLFSKIVTRRLEDSLSLHPRQKAFRSGTDGAFDNTSTLMTVIREAHNCGKELNIVSIDLAKAFDTVNHTSITRALCMHGLDNESRTVITEMVTGSSTIIKGDGGALSNRIEINQGVRQGDPISPLLFNAVMDELIERLEKTGEGFKLKGVLAFADDVTLVSRSHRGMEKLLSITLDFLNERGLHLNINKCKGIRLVRTPKTKSLVEDTSKPFRVPSLGEENQHIPMALPGDLIKFLGIDITLNGKPHFDLAPLEGTLERIRKAPLKPAQKLATVRDYLIPSLEYRLGVPGISRKLLESVDGAIRLTVKRFLHLPLTGMNSMFLSMPVKEGGLGLRSLSTQHIARLAVGTNSMSISTDTASRVVADTTTLRKPLLSALEHFAVPTATKSAIREGKRNLLQAEIAKLSETYQGSCLPSFKNGSLVNSWLRGTSGMRSRDYITGLKLRFGVIETRSQKWRGRTPQNPDALLCRHCGHSSGNRETAAHVSQKCLVTHALIVQRHNKIVRLVGDRAKDNGFAVHVEMAIKSGEDVYKPDLILIKDDTAHIIDVAVPWEKGTNMHEKHERKTNKYAQLVEDVKALFGVQNCTVGALVIGARSSWCPSNDRSLKACGLHLPKKFKRLLCRNLSLIKSHWCASQRLTAAGTFLRESPANSATSFGTFSGLQLHRKRAHPDVFAASCSKKTKARWSSDEFSLLATLEAGLDPACKNINQVLAERLMEYDITRSVEMIKGQRRKEQYKALVLQLRSKSETQERVGLARSMDSNVPVHDTTSSVVSEVTITYPEYGPAMSCDLIKEATGMAIVDINELQNSIRKVISSGRNPPTKFRGVRKFVPKKMVNPRVANFKRFQRLFRSNRRKLASSTEPPLINSVAALMRLQIIYKNSSLGQTWNLILIPRIAFPILAEEVEIELKSARPTAVGPDGISMEDIKKLNSYDIASLSTYG</sequence>
<feature type="compositionally biased region" description="Low complexity" evidence="2">
    <location>
        <begin position="192"/>
        <end position="210"/>
    </location>
</feature>
<keyword evidence="1" id="KW-0479">Metal-binding</keyword>
<evidence type="ECO:0000259" key="4">
    <source>
        <dbReference type="PROSITE" id="PS50878"/>
    </source>
</evidence>
<dbReference type="InterPro" id="IPR043128">
    <property type="entry name" value="Rev_trsase/Diguanyl_cyclase"/>
</dbReference>